<dbReference type="InterPro" id="IPR000569">
    <property type="entry name" value="HECT_dom"/>
</dbReference>
<dbReference type="SUPFAM" id="SSF56204">
    <property type="entry name" value="Hect, E3 ligase catalytic domain"/>
    <property type="match status" value="1"/>
</dbReference>
<evidence type="ECO:0000256" key="3">
    <source>
        <dbReference type="ARBA" id="ARBA00022679"/>
    </source>
</evidence>
<name>A0A238BQ24_9BILA</name>
<evidence type="ECO:0000256" key="2">
    <source>
        <dbReference type="ARBA" id="ARBA00006331"/>
    </source>
</evidence>
<dbReference type="GO" id="GO:0061630">
    <property type="term" value="F:ubiquitin protein ligase activity"/>
    <property type="evidence" value="ECO:0007669"/>
    <property type="project" value="UniProtKB-UniRule"/>
</dbReference>
<dbReference type="PANTHER" id="PTHR45670">
    <property type="entry name" value="E3 UBIQUITIN-PROTEIN LIGASE TRIP12"/>
    <property type="match status" value="1"/>
</dbReference>
<dbReference type="SMART" id="SM00119">
    <property type="entry name" value="HECTc"/>
    <property type="match status" value="1"/>
</dbReference>
<feature type="domain" description="HECT" evidence="7">
    <location>
        <begin position="427"/>
        <end position="768"/>
    </location>
</feature>
<organism evidence="8 9">
    <name type="scientific">Onchocerca flexuosa</name>
    <dbReference type="NCBI Taxonomy" id="387005"/>
    <lineage>
        <taxon>Eukaryota</taxon>
        <taxon>Metazoa</taxon>
        <taxon>Ecdysozoa</taxon>
        <taxon>Nematoda</taxon>
        <taxon>Chromadorea</taxon>
        <taxon>Rhabditida</taxon>
        <taxon>Spirurina</taxon>
        <taxon>Spiruromorpha</taxon>
        <taxon>Filarioidea</taxon>
        <taxon>Onchocercidae</taxon>
        <taxon>Onchocerca</taxon>
    </lineage>
</organism>
<dbReference type="UniPathway" id="UPA00143"/>
<dbReference type="EC" id="2.3.2.26" evidence="6"/>
<dbReference type="Gene3D" id="3.30.2410.10">
    <property type="entry name" value="Hect, E3 ligase catalytic domain"/>
    <property type="match status" value="1"/>
</dbReference>
<dbReference type="InterPro" id="IPR045322">
    <property type="entry name" value="HECTD1/TRIP12-like"/>
</dbReference>
<dbReference type="AlphaFoldDB" id="A0A238BQ24"/>
<evidence type="ECO:0000256" key="4">
    <source>
        <dbReference type="ARBA" id="ARBA00022786"/>
    </source>
</evidence>
<evidence type="ECO:0000256" key="6">
    <source>
        <dbReference type="RuleBase" id="RU369009"/>
    </source>
</evidence>
<feature type="active site" description="Glycyl thioester intermediate" evidence="5">
    <location>
        <position position="737"/>
    </location>
</feature>
<dbReference type="Pfam" id="PF00632">
    <property type="entry name" value="HECT"/>
    <property type="match status" value="1"/>
</dbReference>
<dbReference type="Proteomes" id="UP000242913">
    <property type="component" value="Unassembled WGS sequence"/>
</dbReference>
<comment type="pathway">
    <text evidence="6">Protein modification; protein ubiquitination.</text>
</comment>
<evidence type="ECO:0000256" key="1">
    <source>
        <dbReference type="ARBA" id="ARBA00000885"/>
    </source>
</evidence>
<comment type="similarity">
    <text evidence="2 6">Belongs to the UPL family. K-HECT subfamily.</text>
</comment>
<keyword evidence="9" id="KW-1185">Reference proteome</keyword>
<comment type="catalytic activity">
    <reaction evidence="1 6">
        <text>S-ubiquitinyl-[E2 ubiquitin-conjugating enzyme]-L-cysteine + [acceptor protein]-L-lysine = [E2 ubiquitin-conjugating enzyme]-L-cysteine + N(6)-ubiquitinyl-[acceptor protein]-L-lysine.</text>
        <dbReference type="EC" id="2.3.2.26"/>
    </reaction>
</comment>
<reference evidence="8 9" key="1">
    <citation type="submission" date="2015-12" db="EMBL/GenBank/DDBJ databases">
        <title>Draft genome of the nematode, Onchocerca flexuosa.</title>
        <authorList>
            <person name="Mitreva M."/>
        </authorList>
    </citation>
    <scope>NUCLEOTIDE SEQUENCE [LARGE SCALE GENOMIC DNA]</scope>
    <source>
        <strain evidence="8">Red Deer</strain>
    </source>
</reference>
<keyword evidence="4 5" id="KW-0833">Ubl conjugation pathway</keyword>
<evidence type="ECO:0000259" key="7">
    <source>
        <dbReference type="PROSITE" id="PS50237"/>
    </source>
</evidence>
<evidence type="ECO:0000256" key="5">
    <source>
        <dbReference type="PROSITE-ProRule" id="PRU00104"/>
    </source>
</evidence>
<dbReference type="EMBL" id="KZ270031">
    <property type="protein sequence ID" value="OZC07477.1"/>
    <property type="molecule type" value="Genomic_DNA"/>
</dbReference>
<accession>A0A238BQ24</accession>
<dbReference type="CDD" id="cd00078">
    <property type="entry name" value="HECTc"/>
    <property type="match status" value="1"/>
</dbReference>
<protein>
    <recommendedName>
        <fullName evidence="6">E3 ubiquitin-protein ligase</fullName>
        <ecNumber evidence="6">2.3.2.26</ecNumber>
    </recommendedName>
</protein>
<dbReference type="Gene3D" id="3.30.2160.10">
    <property type="entry name" value="Hect, E3 ligase catalytic domain"/>
    <property type="match status" value="1"/>
</dbReference>
<dbReference type="GO" id="GO:0016607">
    <property type="term" value="C:nuclear speck"/>
    <property type="evidence" value="ECO:0007669"/>
    <property type="project" value="TreeGrafter"/>
</dbReference>
<dbReference type="Gene3D" id="3.90.1750.10">
    <property type="entry name" value="Hect, E3 ligase catalytic domains"/>
    <property type="match status" value="1"/>
</dbReference>
<keyword evidence="3 6" id="KW-0808">Transferase</keyword>
<gene>
    <name evidence="8" type="ORF">X798_05533</name>
</gene>
<dbReference type="GO" id="GO:0070534">
    <property type="term" value="P:protein K63-linked ubiquitination"/>
    <property type="evidence" value="ECO:0007669"/>
    <property type="project" value="TreeGrafter"/>
</dbReference>
<evidence type="ECO:0000313" key="8">
    <source>
        <dbReference type="EMBL" id="OZC07477.1"/>
    </source>
</evidence>
<sequence length="768" mass="87043">MQDEGNEDDCDEEYSSGLSVEALAQAAAALRRQSSGANTGSSGELKLNWKQIVMGEAGRLINDRGLRVSTSPSDNKQSRRGISRNWDDEFVLKHQLPALIPAFDPRPGRTNVNQIQDVELPHDINESQSEAAFPSDYSVLHSEEEEPELRLYIQGPNLANINNVTVELDDNDRSIFFYLQQLVQSVEWGQKNERTRRVWEPTYTLIYGDACDNNELPRTVNKKVAEMNDVPENVAHTLVVLSKLYQISANMMEYDMTTDIFVSEKLTQKLMQELADPLIVSARALPPWCDELIFKYPCLFSVETRINYFRATAFGTSRSIVWLQTRHDQVPRNDEQLFEYAVRLLEFHASRKAVLEVEYIDEEGTGLGPTLEFYALMAAEFQRKDLAMWMCDDIDTDQTQKLDLGEGMKPPGYYVRRAGGLFPASLPISSEENSRVSKLFRIFGIFLAKVLQDGRLVDLPLSQPFLKMITSSQLSEEVPNLSGVLTLDDLEEVSPVKGRILKELAAYVVQKRSIEIDNRFDPNTRRQQIQQLKLNINGSECTVEDLSLTFCVNPPSTVFSYKQMELIENGANIDVTADNIELYVAACTNFYLNSGILNQLKAFREGFDLVFPLQNLRMFVPRELQASLNLRFFTSTIISLVVFYQTLLCGNQCPEWTREDIINFTEPKLGYTKESPGFLRFVDVLIGMNANERKSFLQFTTGCSSLPPGGLANLHPRLTIVRKVDSGDGSYPSVNTCVHYLKLPDYSSAEIMRERLLTATNEKGFHLN</sequence>
<comment type="function">
    <text evidence="6">E3 ubiquitin-protein ligase which accepts ubiquitin from an E2 ubiquitin-conjugating enzyme in the form of a thioester and then directly transfers the ubiquitin to targeted substrates.</text>
</comment>
<dbReference type="InterPro" id="IPR035983">
    <property type="entry name" value="Hect_E3_ubiquitin_ligase"/>
</dbReference>
<dbReference type="GO" id="GO:0043161">
    <property type="term" value="P:proteasome-mediated ubiquitin-dependent protein catabolic process"/>
    <property type="evidence" value="ECO:0007669"/>
    <property type="project" value="TreeGrafter"/>
</dbReference>
<proteinExistence type="inferred from homology"/>
<dbReference type="FunFam" id="3.30.2410.10:FF:000007">
    <property type="entry name" value="Putative E3 ubiquitin-protein ligase HECTD1"/>
    <property type="match status" value="1"/>
</dbReference>
<dbReference type="OrthoDB" id="271273at2759"/>
<dbReference type="PROSITE" id="PS50237">
    <property type="entry name" value="HECT"/>
    <property type="match status" value="1"/>
</dbReference>
<evidence type="ECO:0000313" key="9">
    <source>
        <dbReference type="Proteomes" id="UP000242913"/>
    </source>
</evidence>
<dbReference type="PANTHER" id="PTHR45670:SF1">
    <property type="entry name" value="E3 UBIQUITIN-PROTEIN LIGASE HECTD1"/>
    <property type="match status" value="1"/>
</dbReference>